<organism evidence="3 4">
    <name type="scientific">Puccinia sorghi</name>
    <dbReference type="NCBI Taxonomy" id="27349"/>
    <lineage>
        <taxon>Eukaryota</taxon>
        <taxon>Fungi</taxon>
        <taxon>Dikarya</taxon>
        <taxon>Basidiomycota</taxon>
        <taxon>Pucciniomycotina</taxon>
        <taxon>Pucciniomycetes</taxon>
        <taxon>Pucciniales</taxon>
        <taxon>Pucciniaceae</taxon>
        <taxon>Puccinia</taxon>
    </lineage>
</organism>
<gene>
    <name evidence="3" type="ORF">VP01_1098g1</name>
</gene>
<dbReference type="Proteomes" id="UP000037035">
    <property type="component" value="Unassembled WGS sequence"/>
</dbReference>
<evidence type="ECO:0000256" key="1">
    <source>
        <dbReference type="SAM" id="MobiDB-lite"/>
    </source>
</evidence>
<feature type="compositionally biased region" description="Polar residues" evidence="1">
    <location>
        <begin position="1"/>
        <end position="29"/>
    </location>
</feature>
<evidence type="ECO:0000256" key="2">
    <source>
        <dbReference type="SAM" id="Phobius"/>
    </source>
</evidence>
<dbReference type="VEuPathDB" id="FungiDB:VP01_1098g1"/>
<keyword evidence="4" id="KW-1185">Reference proteome</keyword>
<feature type="region of interest" description="Disordered" evidence="1">
    <location>
        <begin position="1"/>
        <end position="41"/>
    </location>
</feature>
<evidence type="ECO:0000313" key="4">
    <source>
        <dbReference type="Proteomes" id="UP000037035"/>
    </source>
</evidence>
<evidence type="ECO:0000313" key="3">
    <source>
        <dbReference type="EMBL" id="KNZ63820.1"/>
    </source>
</evidence>
<accession>A0A0L6VUD2</accession>
<keyword evidence="2" id="KW-0472">Membrane</keyword>
<keyword evidence="2" id="KW-0812">Transmembrane</keyword>
<feature type="compositionally biased region" description="Basic and acidic residues" evidence="1">
    <location>
        <begin position="430"/>
        <end position="446"/>
    </location>
</feature>
<dbReference type="EMBL" id="LAVV01001098">
    <property type="protein sequence ID" value="KNZ63820.1"/>
    <property type="molecule type" value="Genomic_DNA"/>
</dbReference>
<sequence length="903" mass="102671">MSQDGLSLASRTHPVSQQKRSGQAWQQKHTGADWDASPSDSQTSHSPISFWWEKFSPYLSACYSLHFISPPQLTTSDAFENQYLPLSPCHLGSEHTTSLQAPLSEGALRAHPLSGEWGLRSWGRARCNTVRLASYCHRLKPNLCAEQLCIYNIVILGAPVPVSFLKRVGDRTEIRPSLPFRRQIIKKRCHYIYAFESHCRISSIGTLIRSQCGASSFVGIVDKRIRMYHEFFCGALHCWYHEVSEPDPHPLKFPVFDLIFLRHPSHPPGAILPFFTSIKRDPFKLHLITSPINQFQRIIMKFVYSSVMTMVTLGLKNLLGFFLLQHLMFSSSVTALPMDIHIMDQIAMEEIITIKKQTGAELKSNNACGASARISFDRTHFKSFGGSKLIEKLQALKPNVDDLDFFFPASSIDTMFPHSPMTIHSSSASRARDASTDKADPKDAKWKTRSSNASNLPCKCVVSLACIPQTQQWWRLFFKIKKVAKGAVTVGEVLVQSRSPIHQSSFFMPANFLFLLITFYFFGKKLQALIDLLYNVKTVVVNTLCRKNICNPSYRCCQSGQGTSSPGNTELDGVWGSPTQKTGVATPIPTNFTKCQSLGVANPRNSPNYNQRNLDNIYYSAIPQDITFWGNIKILDKKLKKINTKSHLFLIKIGGNDAQTIKIESIKEKYGGKGKEAITQIDVVETVNSKQLAYFASHFEHQGCFHGTCMLKMVLTCADFKLKNYPDVLPKSSFYHPSNMIRSSFNLLKNYYYISFSHPIFLEMIFEFQNTDHNSYQLNFPALIFFLYVMITLRMWIKAFPVSLHQFLNPINPLFFLLVKLANPTATFPQAFLQICQGYCLAPCHHNIRPYFMVTRQTYISQQNGQYRIKTCFTQSKLFLHLTIPQCTFTESYPRACFDMFPP</sequence>
<protein>
    <submittedName>
        <fullName evidence="3">Uncharacterized protein</fullName>
    </submittedName>
</protein>
<feature type="transmembrane region" description="Helical" evidence="2">
    <location>
        <begin position="506"/>
        <end position="523"/>
    </location>
</feature>
<proteinExistence type="predicted"/>
<dbReference type="AlphaFoldDB" id="A0A0L6VUD2"/>
<reference evidence="3 4" key="1">
    <citation type="submission" date="2015-08" db="EMBL/GenBank/DDBJ databases">
        <title>Next Generation Sequencing and Analysis of the Genome of Puccinia sorghi L Schw, the Causal Agent of Maize Common Rust.</title>
        <authorList>
            <person name="Rochi L."/>
            <person name="Burguener G."/>
            <person name="Darino M."/>
            <person name="Turjanski A."/>
            <person name="Kreff E."/>
            <person name="Dieguez M.J."/>
            <person name="Sacco F."/>
        </authorList>
    </citation>
    <scope>NUCLEOTIDE SEQUENCE [LARGE SCALE GENOMIC DNA]</scope>
    <source>
        <strain evidence="3 4">RO10H11247</strain>
    </source>
</reference>
<comment type="caution">
    <text evidence="3">The sequence shown here is derived from an EMBL/GenBank/DDBJ whole genome shotgun (WGS) entry which is preliminary data.</text>
</comment>
<keyword evidence="2" id="KW-1133">Transmembrane helix</keyword>
<feature type="region of interest" description="Disordered" evidence="1">
    <location>
        <begin position="423"/>
        <end position="448"/>
    </location>
</feature>
<feature type="transmembrane region" description="Helical" evidence="2">
    <location>
        <begin position="778"/>
        <end position="797"/>
    </location>
</feature>
<name>A0A0L6VUD2_9BASI</name>